<proteinExistence type="predicted"/>
<dbReference type="PANTHER" id="PTHR34475:SF1">
    <property type="entry name" value="CYTOSKELETON PROTEIN RODZ"/>
    <property type="match status" value="1"/>
</dbReference>
<gene>
    <name evidence="2" type="ORF">Ga0123462_0932</name>
</gene>
<dbReference type="RefSeq" id="WP_157821270.1">
    <property type="nucleotide sequence ID" value="NZ_CP018800.1"/>
</dbReference>
<dbReference type="InterPro" id="IPR010982">
    <property type="entry name" value="Lambda_DNA-bd_dom_sf"/>
</dbReference>
<dbReference type="InterPro" id="IPR050400">
    <property type="entry name" value="Bact_Cytoskel_RodZ"/>
</dbReference>
<dbReference type="PANTHER" id="PTHR34475">
    <property type="match status" value="1"/>
</dbReference>
<evidence type="ECO:0000313" key="2">
    <source>
        <dbReference type="EMBL" id="ATX81801.1"/>
    </source>
</evidence>
<keyword evidence="1" id="KW-0472">Membrane</keyword>
<feature type="transmembrane region" description="Helical" evidence="1">
    <location>
        <begin position="112"/>
        <end position="130"/>
    </location>
</feature>
<dbReference type="Pfam" id="PF13413">
    <property type="entry name" value="HTH_25"/>
    <property type="match status" value="1"/>
</dbReference>
<dbReference type="EMBL" id="CP018800">
    <property type="protein sequence ID" value="ATX81801.1"/>
    <property type="molecule type" value="Genomic_DNA"/>
</dbReference>
<dbReference type="AlphaFoldDB" id="A0A2K8L7F7"/>
<name>A0A2K8L7F7_9PROT</name>
<keyword evidence="1" id="KW-0812">Transmembrane</keyword>
<reference evidence="2 3" key="1">
    <citation type="submission" date="2016-12" db="EMBL/GenBank/DDBJ databases">
        <title>Isolation and genomic insights into novel planktonic Zetaproteobacteria from stratified waters of the Chesapeake Bay.</title>
        <authorList>
            <person name="McAllister S.M."/>
            <person name="Kato S."/>
            <person name="Chan C.S."/>
            <person name="Chiu B.K."/>
            <person name="Field E.K."/>
        </authorList>
    </citation>
    <scope>NUCLEOTIDE SEQUENCE [LARGE SCALE GENOMIC DNA]</scope>
    <source>
        <strain evidence="2 3">CP-8</strain>
    </source>
</reference>
<evidence type="ECO:0000256" key="1">
    <source>
        <dbReference type="SAM" id="Phobius"/>
    </source>
</evidence>
<evidence type="ECO:0000313" key="3">
    <source>
        <dbReference type="Proteomes" id="UP000231637"/>
    </source>
</evidence>
<keyword evidence="3" id="KW-1185">Reference proteome</keyword>
<protein>
    <submittedName>
        <fullName evidence="2">Protein RodZ, contains Xre-like HTH and DUF4115 domains</fullName>
    </submittedName>
</protein>
<keyword evidence="1" id="KW-1133">Transmembrane helix</keyword>
<dbReference type="KEGG" id="mfn:Ga0123462_0932"/>
<dbReference type="Gene3D" id="1.10.260.40">
    <property type="entry name" value="lambda repressor-like DNA-binding domains"/>
    <property type="match status" value="1"/>
</dbReference>
<dbReference type="OrthoDB" id="5293433at2"/>
<dbReference type="GO" id="GO:0003677">
    <property type="term" value="F:DNA binding"/>
    <property type="evidence" value="ECO:0007669"/>
    <property type="project" value="InterPro"/>
</dbReference>
<accession>A0A2K8L7F7</accession>
<dbReference type="Proteomes" id="UP000231637">
    <property type="component" value="Chromosome"/>
</dbReference>
<organism evidence="2 3">
    <name type="scientific">Mariprofundus ferrinatatus</name>
    <dbReference type="NCBI Taxonomy" id="1921087"/>
    <lineage>
        <taxon>Bacteria</taxon>
        <taxon>Pseudomonadati</taxon>
        <taxon>Pseudomonadota</taxon>
        <taxon>Candidatius Mariprofundia</taxon>
        <taxon>Mariprofundales</taxon>
        <taxon>Mariprofundaceae</taxon>
        <taxon>Mariprofundus</taxon>
    </lineage>
</organism>
<sequence>MDDTATESGNMQRQDLLDRIGRKLYEAREARGDGIDAPARILKLSKNNLQALESGNWQQLPDEVYALGFLRQYSKYLQVDISHELELLKNDQYKLTKPLTFPDPAVAPSRKWAWVAGIAFILLFILFNILNSSKADFDIAEDIPLYPEQREQPATDHLPNVGQDESAGNVAMLPEGEKTETPAIIVNLVASKGSESTAAGKAPVQPVAVHIYRFEAVNGDVWLQVYAPDETGLKKGSLRKEVLLKQGHHTSIEVASESVWITCGNAPALRISVDGNVTAETGTLGAGKKVLRDYHFNIR</sequence>